<evidence type="ECO:0000313" key="2">
    <source>
        <dbReference type="Proteomes" id="UP000284006"/>
    </source>
</evidence>
<accession>A0A418Y4R3</accession>
<reference evidence="1 2" key="1">
    <citation type="submission" date="2018-09" db="EMBL/GenBank/DDBJ databases">
        <authorList>
            <person name="Zhu H."/>
        </authorList>
    </citation>
    <scope>NUCLEOTIDE SEQUENCE [LARGE SCALE GENOMIC DNA]</scope>
    <source>
        <strain evidence="1 2">K1S02-61</strain>
    </source>
</reference>
<dbReference type="OrthoDB" id="9804891at2"/>
<dbReference type="Proteomes" id="UP000284006">
    <property type="component" value="Unassembled WGS sequence"/>
</dbReference>
<dbReference type="SUPFAM" id="SSF54909">
    <property type="entry name" value="Dimeric alpha+beta barrel"/>
    <property type="match status" value="2"/>
</dbReference>
<gene>
    <name evidence="1" type="ORF">D3872_07540</name>
</gene>
<evidence type="ECO:0008006" key="3">
    <source>
        <dbReference type="Google" id="ProtNLM"/>
    </source>
</evidence>
<dbReference type="InterPro" id="IPR011008">
    <property type="entry name" value="Dimeric_a/b-barrel"/>
</dbReference>
<organism evidence="1 2">
    <name type="scientific">Massilia cavernae</name>
    <dbReference type="NCBI Taxonomy" id="2320864"/>
    <lineage>
        <taxon>Bacteria</taxon>
        <taxon>Pseudomonadati</taxon>
        <taxon>Pseudomonadota</taxon>
        <taxon>Betaproteobacteria</taxon>
        <taxon>Burkholderiales</taxon>
        <taxon>Oxalobacteraceae</taxon>
        <taxon>Telluria group</taxon>
        <taxon>Massilia</taxon>
    </lineage>
</organism>
<keyword evidence="2" id="KW-1185">Reference proteome</keyword>
<dbReference type="EMBL" id="QYUP01000074">
    <property type="protein sequence ID" value="RJG20992.1"/>
    <property type="molecule type" value="Genomic_DNA"/>
</dbReference>
<dbReference type="Gene3D" id="3.30.70.100">
    <property type="match status" value="2"/>
</dbReference>
<comment type="caution">
    <text evidence="1">The sequence shown here is derived from an EMBL/GenBank/DDBJ whole genome shotgun (WGS) entry which is preliminary data.</text>
</comment>
<dbReference type="AlphaFoldDB" id="A0A418Y4R3"/>
<protein>
    <recommendedName>
        <fullName evidence="3">Antibiotic biosynthesis monooxygenase</fullName>
    </recommendedName>
</protein>
<sequence length="205" mass="22680">MVTQGLLARLEAKPGKDDEVEEFLKSVLPLARDESGTTAWFAVRFGRNEYGILDFFPDEATREAHLNGTVAAAILAQVNVLFTAPPKIQKLAVLADKLPLIATYEYSTKGLLLTFKAKSGHEQKVEQFLRDAQRYVDDEPLTTSWFALRIDETHYGIFDTFGGTAGRFDHLTGRVPRDLALHALTLLGGAPHIDLLDVLAEKVIS</sequence>
<evidence type="ECO:0000313" key="1">
    <source>
        <dbReference type="EMBL" id="RJG20992.1"/>
    </source>
</evidence>
<name>A0A418Y4R3_9BURK</name>
<proteinExistence type="predicted"/>